<dbReference type="Proteomes" id="UP001149090">
    <property type="component" value="Unassembled WGS sequence"/>
</dbReference>
<evidence type="ECO:0000256" key="1">
    <source>
        <dbReference type="ARBA" id="ARBA00022729"/>
    </source>
</evidence>
<evidence type="ECO:0000256" key="5">
    <source>
        <dbReference type="SAM" id="SignalP"/>
    </source>
</evidence>
<dbReference type="InterPro" id="IPR013783">
    <property type="entry name" value="Ig-like_fold"/>
</dbReference>
<feature type="domain" description="Fibronectin type-III" evidence="6">
    <location>
        <begin position="472"/>
        <end position="575"/>
    </location>
</feature>
<dbReference type="EMBL" id="JAPDFW010000074">
    <property type="protein sequence ID" value="KAJ5073544.1"/>
    <property type="molecule type" value="Genomic_DNA"/>
</dbReference>
<protein>
    <recommendedName>
        <fullName evidence="6">Fibronectin type-III domain-containing protein</fullName>
    </recommendedName>
</protein>
<dbReference type="Gene3D" id="2.130.10.130">
    <property type="entry name" value="Integrin alpha, N-terminal"/>
    <property type="match status" value="3"/>
</dbReference>
<proteinExistence type="predicted"/>
<dbReference type="PANTHER" id="PTHR36220">
    <property type="entry name" value="UNNAMED PRODUCT"/>
    <property type="match status" value="1"/>
</dbReference>
<keyword evidence="4" id="KW-0472">Membrane</keyword>
<dbReference type="InterPro" id="IPR003961">
    <property type="entry name" value="FN3_dom"/>
</dbReference>
<evidence type="ECO:0000256" key="2">
    <source>
        <dbReference type="ARBA" id="ARBA00022737"/>
    </source>
</evidence>
<dbReference type="InterPro" id="IPR011043">
    <property type="entry name" value="Gal_Oxase/kelch_b-propeller"/>
</dbReference>
<name>A0A9Q0RCA8_ANAIG</name>
<evidence type="ECO:0000259" key="6">
    <source>
        <dbReference type="PROSITE" id="PS50853"/>
    </source>
</evidence>
<evidence type="ECO:0000313" key="8">
    <source>
        <dbReference type="Proteomes" id="UP001149090"/>
    </source>
</evidence>
<dbReference type="Pfam" id="PF14312">
    <property type="entry name" value="FG-GAP_2"/>
    <property type="match status" value="1"/>
</dbReference>
<feature type="signal peptide" evidence="5">
    <location>
        <begin position="1"/>
        <end position="22"/>
    </location>
</feature>
<gene>
    <name evidence="7" type="ORF">M0811_08661</name>
</gene>
<dbReference type="SUPFAM" id="SSF50965">
    <property type="entry name" value="Galactose oxidase, central domain"/>
    <property type="match status" value="2"/>
</dbReference>
<accession>A0A9Q0RCA8</accession>
<dbReference type="InterPro" id="IPR013517">
    <property type="entry name" value="FG-GAP"/>
</dbReference>
<comment type="caution">
    <text evidence="7">The sequence shown here is derived from an EMBL/GenBank/DDBJ whole genome shotgun (WGS) entry which is preliminary data.</text>
</comment>
<dbReference type="SMART" id="SM00060">
    <property type="entry name" value="FN3"/>
    <property type="match status" value="4"/>
</dbReference>
<feature type="chain" id="PRO_5040177743" description="Fibronectin type-III domain-containing protein" evidence="5">
    <location>
        <begin position="23"/>
        <end position="1750"/>
    </location>
</feature>
<feature type="domain" description="Fibronectin type-III" evidence="6">
    <location>
        <begin position="1311"/>
        <end position="1414"/>
    </location>
</feature>
<evidence type="ECO:0000256" key="4">
    <source>
        <dbReference type="SAM" id="Phobius"/>
    </source>
</evidence>
<keyword evidence="8" id="KW-1185">Reference proteome</keyword>
<organism evidence="7 8">
    <name type="scientific">Anaeramoeba ignava</name>
    <name type="common">Anaerobic marine amoeba</name>
    <dbReference type="NCBI Taxonomy" id="1746090"/>
    <lineage>
        <taxon>Eukaryota</taxon>
        <taxon>Metamonada</taxon>
        <taxon>Anaeramoebidae</taxon>
        <taxon>Anaeramoeba</taxon>
    </lineage>
</organism>
<keyword evidence="3" id="KW-0325">Glycoprotein</keyword>
<feature type="transmembrane region" description="Helical" evidence="4">
    <location>
        <begin position="1700"/>
        <end position="1721"/>
    </location>
</feature>
<dbReference type="InterPro" id="IPR013519">
    <property type="entry name" value="Int_alpha_beta-p"/>
</dbReference>
<dbReference type="SUPFAM" id="SSF49265">
    <property type="entry name" value="Fibronectin type III"/>
    <property type="match status" value="4"/>
</dbReference>
<dbReference type="InterPro" id="IPR036116">
    <property type="entry name" value="FN3_sf"/>
</dbReference>
<dbReference type="PROSITE" id="PS50853">
    <property type="entry name" value="FN3"/>
    <property type="match status" value="2"/>
</dbReference>
<dbReference type="PANTHER" id="PTHR36220:SF1">
    <property type="entry name" value="GAMMA TUBULIN COMPLEX COMPONENT C-TERMINAL DOMAIN-CONTAINING PROTEIN"/>
    <property type="match status" value="1"/>
</dbReference>
<reference evidence="7" key="1">
    <citation type="submission" date="2022-10" db="EMBL/GenBank/DDBJ databases">
        <title>Novel sulphate-reducing endosymbionts in the free-living metamonad Anaeramoeba.</title>
        <authorList>
            <person name="Jerlstrom-Hultqvist J."/>
            <person name="Cepicka I."/>
            <person name="Gallot-Lavallee L."/>
            <person name="Salas-Leiva D."/>
            <person name="Curtis B.A."/>
            <person name="Zahonova K."/>
            <person name="Pipaliya S."/>
            <person name="Dacks J."/>
            <person name="Roger A.J."/>
        </authorList>
    </citation>
    <scope>NUCLEOTIDE SEQUENCE</scope>
    <source>
        <strain evidence="7">BMAN</strain>
    </source>
</reference>
<evidence type="ECO:0000313" key="7">
    <source>
        <dbReference type="EMBL" id="KAJ5073544.1"/>
    </source>
</evidence>
<keyword evidence="1 5" id="KW-0732">Signal</keyword>
<sequence>MKLNLFFSFSFFLIINIFLIQSNQNQNQNQQNSISTIIQELETTRLLTETTRYYSTPDEAWIWNLLDQFSGSGYFGWIVSIYKDVLVIGAFGANQAYIYRYNGTIWNQEQVLDGPSASNFGNSVSIYEDVIVIGAFGANKAYIYRYNGSIWNQEQILNGPSASYFGNSVSIYEDVIVIGARDARKAFIYRYNGTIWNQEENFYEPSVSYFGWSVSIYKDVIVIGTDYTSQAFIYRYNESIWNREENFYEPSSSNFGYSVSIYEDVIVIGTLYARKVFIYRYNGTNWNEEQVLGEPSYSTFGCSVSIYEDVIVIGATDERKAFIYRYNESIWNQEKMLSESASQFGYSVSIYENFTVIGAYVANKAFVYEGSFIPQVNIVNCSSLFSLFDCYWDKIQSSLTLKYQINYGYDWIDIDSPILEDGNVYYQQFNSSIYDNITGNEYYSIQIKACDNVTMKCGESSSFINLTTKIDSVKDFQLSNPSNYSINVTWDYPNVQINEGIAHLNHYNLSYFIQSQPDLISFISVDNSSLDYFLNNLECENDYNISICGCRTQECEGDDKGEIVESSISLLFGEITNLTCSISNSIDINCNWNQPINCSIPFYYNLTYQSIYQNDSGNYQPTSSNQQFTVQFPNQEYQINISACNSNGKCGYISSISIKTDNLTSPIIYETISKIEEIEFNFTKLTNANNYSISLNNETNWEKFTSLDLSGNEGIGIISGISGNIEYNISIRGCSDLNCETPYLGLPSSIISTRTKLGNITSLICNSLINGFECNWDSLILSSGLKAYSFTYNSTSICLTNLTTNYSVSSGLNEGEYYEISIYSSADLNCSFNEYSGINSTTSITISTTNEPNNNSKTTAITLDQNQDQQNSISTIIQELETTRLLTETTRYYSTPDEAWIWNLLNQFSGSGYFGDSVSIYEDVLVIGAFGANQAYIYRYNESIWNEEQILSEPSASYFGNSVSIYKDVIVIGADYASKTYIYRYNESIWNQEQVLDEPSITFFGNSVSIYKDVIVIGTYSDARKAFIYRYNGTIWNEEQVLSEPSIPYFGDSVSIYKDVIVIGTYYARKAFIYRYNESIWNQEQNLNKPSASYFGWSVSIYKDVIVIGDYAAKKVFIYRYNESIWNEEQILNQSATYFGYSVSIYEDVIVIGARYANKAYIYRYNESIWNEEKFLSESATNFGNSVSIYGNFTVIGTYVANQVFVYEGSFIPQVNIVNCSSLFSLFDCYWDKIQSSLTLKYQINYGYDWIDIDSPILEDGNVYYQQFNSSIYDNITGNEYYSIQIKACDNVTMKCGESSSFINLITKIDSVKDFQLSNPSNNSINVTWNYPNVQINEGIAHLNHYNLSYIIQSQPDLISFISVDNSSLDYFLNNLECENDYNISICGCRTQECEGDDKGEIVESSISLLFGEITNLTCSISNSIDINCNWNQPINCSIPFYYNLTYQSIYQNDSGNYQSTSSNQQFTVQIPNQEYQINISACNSNGKCGYISSISIKTDNLTSPIIYETISKIEEIEFNFTKLTNANNYSISLDNETNWGKFTSLDLSGNEVIGIISGISGNIEYNISIRGCSDLNCETPYLGLPSSIISTRAKLGNITSLNCNSIINGFECNWNSLILSSGLKAYSFTYNSTSICLTNLTTNYSVSSGLNEGEYYEISIYSSADLNCSFNEYSGINSSTSITILTINEPNNNSKITSISLGIIIPIIVISIIIIGIILYKKKKRRKQIIKEIIKENEEEQELQDNLDI</sequence>
<evidence type="ECO:0000256" key="3">
    <source>
        <dbReference type="ARBA" id="ARBA00023180"/>
    </source>
</evidence>
<keyword evidence="4" id="KW-0812">Transmembrane</keyword>
<dbReference type="InterPro" id="IPR028994">
    <property type="entry name" value="Integrin_alpha_N"/>
</dbReference>
<keyword evidence="4" id="KW-1133">Transmembrane helix</keyword>
<dbReference type="Gene3D" id="2.60.40.10">
    <property type="entry name" value="Immunoglobulins"/>
    <property type="match status" value="4"/>
</dbReference>
<keyword evidence="2" id="KW-0677">Repeat</keyword>
<dbReference type="CDD" id="cd00063">
    <property type="entry name" value="FN3"/>
    <property type="match status" value="1"/>
</dbReference>
<dbReference type="SMART" id="SM00191">
    <property type="entry name" value="Int_alpha"/>
    <property type="match status" value="9"/>
</dbReference>